<feature type="domain" description="BTB" evidence="1">
    <location>
        <begin position="456"/>
        <end position="523"/>
    </location>
</feature>
<feature type="domain" description="BTB" evidence="1">
    <location>
        <begin position="669"/>
        <end position="736"/>
    </location>
</feature>
<dbReference type="EMBL" id="CAJNRD030001116">
    <property type="protein sequence ID" value="CAG5075198.1"/>
    <property type="molecule type" value="Genomic_DNA"/>
</dbReference>
<dbReference type="Gene3D" id="3.30.710.10">
    <property type="entry name" value="Potassium Channel Kv1.1, Chain A"/>
    <property type="match status" value="3"/>
</dbReference>
<protein>
    <submittedName>
        <fullName evidence="2">Similar to SPOPL: Speckle-type POZ protein-like (Homo sapiens)</fullName>
    </submittedName>
</protein>
<keyword evidence="3" id="KW-1185">Reference proteome</keyword>
<sequence>MNLVTHEGANEYKFDYVLKLETNGKWLQSPAFNIIDIPGTEFNISAQIAEDYKDINVQIQKSNLKPAMAIIKVQVKKMKPMIYSVVDWRKNIDFHNFSFSLDPNLCRKYILFPLHSNMIKSYYEVRIYCSIIWQGYLEDAYHLDVCNHMKNYYDNTDFSDMKISVGGSEFPVHKNILAKQSPVFYKLLTSDMKESKENVISFPDDDVSSVKEMLLFFYEKKLDEATRNEEMALKLFKFAAMYQIDRLKTACEYILVKNLKIIFMLWERIVIQLFCNNMQLFFSRIMSLICLTQPSKMRLMTKEGKNIYTFTHKFKLPIYCASMNSSLTLDIEDIPDCEFKISAKIADDYMNIYVQVQKSDLRPAVAIIKIQMENHKSKIIRVIDWRKNVDFNNFILSWAFNTCNKNQKKPAECLASHHTFEMTISCSIIWHGYVEDLYHPDVCQHIGNYWDNTVFSNVKIKVGDSEFPAHKIILAEQSLVFNEMLISDLKGSREDIIFFPDADVDVIKEMIRFFYQNRLDKAINDEKMMLKLLKFAIRYQIDKLKAACEYILIRDLKIDNVFNLHAVGIDYNLSILQQHAIAFLENNSSKPLIHPVVDWTQNVDFNHILICVTPDWQKDISYKCEFSYSRLYRSIPVHCSITWQGYIEDTYYLDMCTHIKNYYKNTEFSNMKIKVGDCEFPAHKNLLAKHSPVFHKILISDMKESIENIISFPDADVSTVKEMLLFFYEKKLDEATKNEEMTLKLLKFAAMYEISRLKTACEYILIKSLRIDNIFILYAVGKYYNSTILQQHALIFLKNNASDLLEGACEMFE</sequence>
<reference evidence="2" key="1">
    <citation type="submission" date="2021-04" db="EMBL/GenBank/DDBJ databases">
        <authorList>
            <person name="Chebbi M.A.C M."/>
        </authorList>
    </citation>
    <scope>NUCLEOTIDE SEQUENCE</scope>
</reference>
<dbReference type="OrthoDB" id="7624723at2759"/>
<comment type="caution">
    <text evidence="2">The sequence shown here is derived from an EMBL/GenBank/DDBJ whole genome shotgun (WGS) entry which is preliminary data.</text>
</comment>
<accession>A0A8J2H005</accession>
<dbReference type="SUPFAM" id="SSF54695">
    <property type="entry name" value="POZ domain"/>
    <property type="match status" value="3"/>
</dbReference>
<dbReference type="PROSITE" id="PS50097">
    <property type="entry name" value="BTB"/>
    <property type="match status" value="3"/>
</dbReference>
<dbReference type="InterPro" id="IPR000210">
    <property type="entry name" value="BTB/POZ_dom"/>
</dbReference>
<dbReference type="SMART" id="SM00225">
    <property type="entry name" value="BTB"/>
    <property type="match status" value="3"/>
</dbReference>
<dbReference type="InterPro" id="IPR011333">
    <property type="entry name" value="SKP1/BTB/POZ_sf"/>
</dbReference>
<gene>
    <name evidence="2" type="ORF">HICCMSTLAB_LOCUS1352</name>
</gene>
<organism evidence="2 3">
    <name type="scientific">Cotesia congregata</name>
    <name type="common">Parasitoid wasp</name>
    <name type="synonym">Apanteles congregatus</name>
    <dbReference type="NCBI Taxonomy" id="51543"/>
    <lineage>
        <taxon>Eukaryota</taxon>
        <taxon>Metazoa</taxon>
        <taxon>Ecdysozoa</taxon>
        <taxon>Arthropoda</taxon>
        <taxon>Hexapoda</taxon>
        <taxon>Insecta</taxon>
        <taxon>Pterygota</taxon>
        <taxon>Neoptera</taxon>
        <taxon>Endopterygota</taxon>
        <taxon>Hymenoptera</taxon>
        <taxon>Apocrita</taxon>
        <taxon>Ichneumonoidea</taxon>
        <taxon>Braconidae</taxon>
        <taxon>Microgastrinae</taxon>
        <taxon>Cotesia</taxon>
    </lineage>
</organism>
<evidence type="ECO:0000259" key="1">
    <source>
        <dbReference type="PROSITE" id="PS50097"/>
    </source>
</evidence>
<evidence type="ECO:0000313" key="3">
    <source>
        <dbReference type="Proteomes" id="UP000786811"/>
    </source>
</evidence>
<dbReference type="Proteomes" id="UP000786811">
    <property type="component" value="Unassembled WGS sequence"/>
</dbReference>
<dbReference type="Pfam" id="PF00651">
    <property type="entry name" value="BTB"/>
    <property type="match status" value="3"/>
</dbReference>
<name>A0A8J2H005_COTCN</name>
<dbReference type="AlphaFoldDB" id="A0A8J2H005"/>
<dbReference type="PANTHER" id="PTHR24413">
    <property type="entry name" value="SPECKLE-TYPE POZ PROTEIN"/>
    <property type="match status" value="1"/>
</dbReference>
<feature type="domain" description="BTB" evidence="1">
    <location>
        <begin position="159"/>
        <end position="226"/>
    </location>
</feature>
<evidence type="ECO:0000313" key="2">
    <source>
        <dbReference type="EMBL" id="CAG5075198.1"/>
    </source>
</evidence>
<proteinExistence type="predicted"/>